<keyword evidence="5" id="KW-0808">Transferase</keyword>
<comment type="caution">
    <text evidence="20">The sequence shown here is derived from an EMBL/GenBank/DDBJ whole genome shotgun (WGS) entry which is preliminary data.</text>
</comment>
<dbReference type="GO" id="GO:0008654">
    <property type="term" value="P:phospholipid biosynthetic process"/>
    <property type="evidence" value="ECO:0007669"/>
    <property type="project" value="UniProtKB-KW"/>
</dbReference>
<gene>
    <name evidence="20" type="ORF">FHX64_000607</name>
</gene>
<evidence type="ECO:0000256" key="12">
    <source>
        <dbReference type="ARBA" id="ARBA00023136"/>
    </source>
</evidence>
<evidence type="ECO:0000256" key="15">
    <source>
        <dbReference type="PIRSR" id="PIRSR600829-1"/>
    </source>
</evidence>
<organism evidence="20 21">
    <name type="scientific">Microbacter margulisiae</name>
    <dbReference type="NCBI Taxonomy" id="1350067"/>
    <lineage>
        <taxon>Bacteria</taxon>
        <taxon>Pseudomonadati</taxon>
        <taxon>Bacteroidota</taxon>
        <taxon>Bacteroidia</taxon>
        <taxon>Bacteroidales</taxon>
        <taxon>Porphyromonadaceae</taxon>
        <taxon>Microbacter</taxon>
    </lineage>
</organism>
<keyword evidence="7 17" id="KW-0547">Nucleotide-binding</keyword>
<evidence type="ECO:0000256" key="10">
    <source>
        <dbReference type="ARBA" id="ARBA00022989"/>
    </source>
</evidence>
<evidence type="ECO:0000256" key="11">
    <source>
        <dbReference type="ARBA" id="ARBA00023098"/>
    </source>
</evidence>
<keyword evidence="18" id="KW-0479">Metal-binding</keyword>
<evidence type="ECO:0000256" key="8">
    <source>
        <dbReference type="ARBA" id="ARBA00022777"/>
    </source>
</evidence>
<keyword evidence="3" id="KW-1003">Cell membrane</keyword>
<keyword evidence="21" id="KW-1185">Reference proteome</keyword>
<feature type="transmembrane region" description="Helical" evidence="19">
    <location>
        <begin position="99"/>
        <end position="120"/>
    </location>
</feature>
<keyword evidence="12 19" id="KW-0472">Membrane</keyword>
<evidence type="ECO:0000256" key="19">
    <source>
        <dbReference type="SAM" id="Phobius"/>
    </source>
</evidence>
<feature type="binding site" evidence="17">
    <location>
        <begin position="97"/>
        <end position="98"/>
    </location>
    <ligand>
        <name>ATP</name>
        <dbReference type="ChEBI" id="CHEBI:30616"/>
    </ligand>
</feature>
<feature type="binding site" evidence="16">
    <location>
        <position position="72"/>
    </location>
    <ligand>
        <name>substrate</name>
    </ligand>
</feature>
<comment type="subcellular location">
    <subcellularLocation>
        <location evidence="1">Cell membrane</location>
        <topology evidence="1">Multi-pass membrane protein</topology>
    </subcellularLocation>
</comment>
<evidence type="ECO:0000256" key="14">
    <source>
        <dbReference type="ARBA" id="ARBA00023264"/>
    </source>
</evidence>
<evidence type="ECO:0000256" key="7">
    <source>
        <dbReference type="ARBA" id="ARBA00022741"/>
    </source>
</evidence>
<feature type="binding site" evidence="18">
    <location>
        <position position="79"/>
    </location>
    <ligand>
        <name>a divalent metal cation</name>
        <dbReference type="ChEBI" id="CHEBI:60240"/>
    </ligand>
</feature>
<dbReference type="Proteomes" id="UP000544222">
    <property type="component" value="Unassembled WGS sequence"/>
</dbReference>
<evidence type="ECO:0000313" key="20">
    <source>
        <dbReference type="EMBL" id="MBB3186444.1"/>
    </source>
</evidence>
<dbReference type="InterPro" id="IPR000829">
    <property type="entry name" value="DAGK"/>
</dbReference>
<keyword evidence="14" id="KW-1208">Phospholipid metabolism</keyword>
<dbReference type="GO" id="GO:0046872">
    <property type="term" value="F:metal ion binding"/>
    <property type="evidence" value="ECO:0007669"/>
    <property type="project" value="UniProtKB-KW"/>
</dbReference>
<evidence type="ECO:0000313" key="21">
    <source>
        <dbReference type="Proteomes" id="UP000544222"/>
    </source>
</evidence>
<evidence type="ECO:0000256" key="6">
    <source>
        <dbReference type="ARBA" id="ARBA00022692"/>
    </source>
</evidence>
<evidence type="ECO:0000256" key="3">
    <source>
        <dbReference type="ARBA" id="ARBA00022475"/>
    </source>
</evidence>
<evidence type="ECO:0000256" key="18">
    <source>
        <dbReference type="PIRSR" id="PIRSR600829-4"/>
    </source>
</evidence>
<dbReference type="CDD" id="cd14265">
    <property type="entry name" value="UDPK_IM_like"/>
    <property type="match status" value="1"/>
</dbReference>
<keyword evidence="13" id="KW-0594">Phospholipid biosynthesis</keyword>
<dbReference type="AlphaFoldDB" id="A0A7W5DPZ6"/>
<dbReference type="Gene3D" id="1.10.287.3610">
    <property type="match status" value="1"/>
</dbReference>
<keyword evidence="18" id="KW-0460">Magnesium</keyword>
<comment type="cofactor">
    <cofactor evidence="18">
        <name>Mg(2+)</name>
        <dbReference type="ChEBI" id="CHEBI:18420"/>
    </cofactor>
    <text evidence="18">Mn(2+), Zn(2+), Cd(2+) and Co(2+) support activity to lesser extents.</text>
</comment>
<keyword evidence="8 20" id="KW-0418">Kinase</keyword>
<evidence type="ECO:0000256" key="4">
    <source>
        <dbReference type="ARBA" id="ARBA00022516"/>
    </source>
</evidence>
<accession>A0A7W5DPZ6</accession>
<feature type="active site" description="Proton acceptor" evidence="15">
    <location>
        <position position="72"/>
    </location>
</feature>
<proteinExistence type="inferred from homology"/>
<evidence type="ECO:0000256" key="13">
    <source>
        <dbReference type="ARBA" id="ARBA00023209"/>
    </source>
</evidence>
<evidence type="ECO:0000256" key="5">
    <source>
        <dbReference type="ARBA" id="ARBA00022679"/>
    </source>
</evidence>
<feature type="binding site" evidence="16">
    <location>
        <position position="11"/>
    </location>
    <ligand>
        <name>substrate</name>
    </ligand>
</feature>
<evidence type="ECO:0000256" key="2">
    <source>
        <dbReference type="ARBA" id="ARBA00005967"/>
    </source>
</evidence>
<feature type="transmembrane region" description="Helical" evidence="19">
    <location>
        <begin position="34"/>
        <end position="52"/>
    </location>
</feature>
<evidence type="ECO:0000256" key="17">
    <source>
        <dbReference type="PIRSR" id="PIRSR600829-3"/>
    </source>
</evidence>
<keyword evidence="6 19" id="KW-0812">Transmembrane</keyword>
<dbReference type="InterPro" id="IPR033717">
    <property type="entry name" value="UDPK"/>
</dbReference>
<dbReference type="GO" id="GO:0005886">
    <property type="term" value="C:plasma membrane"/>
    <property type="evidence" value="ECO:0007669"/>
    <property type="project" value="UniProtKB-SubCell"/>
</dbReference>
<dbReference type="GO" id="GO:0016301">
    <property type="term" value="F:kinase activity"/>
    <property type="evidence" value="ECO:0007669"/>
    <property type="project" value="UniProtKB-KW"/>
</dbReference>
<feature type="binding site" evidence="17">
    <location>
        <position position="31"/>
    </location>
    <ligand>
        <name>ATP</name>
        <dbReference type="ChEBI" id="CHEBI:30616"/>
    </ligand>
</feature>
<keyword evidence="10 19" id="KW-1133">Transmembrane helix</keyword>
<evidence type="ECO:0000256" key="9">
    <source>
        <dbReference type="ARBA" id="ARBA00022840"/>
    </source>
</evidence>
<feature type="binding site" evidence="18">
    <location>
        <position position="31"/>
    </location>
    <ligand>
        <name>a divalent metal cation</name>
        <dbReference type="ChEBI" id="CHEBI:60240"/>
    </ligand>
</feature>
<keyword evidence="4" id="KW-0444">Lipid biosynthesis</keyword>
<keyword evidence="9 17" id="KW-0067">ATP-binding</keyword>
<evidence type="ECO:0000256" key="1">
    <source>
        <dbReference type="ARBA" id="ARBA00004651"/>
    </source>
</evidence>
<dbReference type="PANTHER" id="PTHR34299">
    <property type="entry name" value="DIACYLGLYCEROL KINASE"/>
    <property type="match status" value="1"/>
</dbReference>
<dbReference type="EMBL" id="JACHYB010000001">
    <property type="protein sequence ID" value="MBB3186444.1"/>
    <property type="molecule type" value="Genomic_DNA"/>
</dbReference>
<dbReference type="PANTHER" id="PTHR34299:SF1">
    <property type="entry name" value="DIACYLGLYCEROL KINASE"/>
    <property type="match status" value="1"/>
</dbReference>
<feature type="binding site" evidence="17">
    <location>
        <position position="79"/>
    </location>
    <ligand>
        <name>ATP</name>
        <dbReference type="ChEBI" id="CHEBI:30616"/>
    </ligand>
</feature>
<dbReference type="Pfam" id="PF01219">
    <property type="entry name" value="DAGK_prokar"/>
    <property type="match status" value="1"/>
</dbReference>
<name>A0A7W5DPZ6_9PORP</name>
<sequence length="128" mass="13939">MSTTKSPSFLRFINSFRYALRGIKTSLNKGEVNIRVHVFVAIAAISLAYLLHLSILEWSVIIVCIGIVIAAELFNTAIEKLVDLVSPEWNHKAGIVKDIAAGAVLIVSIASAIIGIIIFAPKIIDLFH</sequence>
<protein>
    <submittedName>
        <fullName evidence="20">Diacylglycerol kinase</fullName>
    </submittedName>
</protein>
<evidence type="ECO:0000256" key="16">
    <source>
        <dbReference type="PIRSR" id="PIRSR600829-2"/>
    </source>
</evidence>
<feature type="transmembrane region" description="Helical" evidence="19">
    <location>
        <begin position="58"/>
        <end position="78"/>
    </location>
</feature>
<dbReference type="RefSeq" id="WP_183412338.1">
    <property type="nucleotide sequence ID" value="NZ_JACHYB010000001.1"/>
</dbReference>
<dbReference type="InterPro" id="IPR036945">
    <property type="entry name" value="DAGK_sf"/>
</dbReference>
<feature type="binding site" evidence="17">
    <location>
        <position position="11"/>
    </location>
    <ligand>
        <name>ATP</name>
        <dbReference type="ChEBI" id="CHEBI:30616"/>
    </ligand>
</feature>
<keyword evidence="11" id="KW-0443">Lipid metabolism</keyword>
<feature type="binding site" evidence="17">
    <location>
        <position position="18"/>
    </location>
    <ligand>
        <name>ATP</name>
        <dbReference type="ChEBI" id="CHEBI:30616"/>
    </ligand>
</feature>
<reference evidence="20 21" key="1">
    <citation type="submission" date="2020-08" db="EMBL/GenBank/DDBJ databases">
        <title>Genomic Encyclopedia of Type Strains, Phase IV (KMG-IV): sequencing the most valuable type-strain genomes for metagenomic binning, comparative biology and taxonomic classification.</title>
        <authorList>
            <person name="Goeker M."/>
        </authorList>
    </citation>
    <scope>NUCLEOTIDE SEQUENCE [LARGE SCALE GENOMIC DNA]</scope>
    <source>
        <strain evidence="20 21">DSM 27471</strain>
    </source>
</reference>
<dbReference type="GO" id="GO:0005524">
    <property type="term" value="F:ATP binding"/>
    <property type="evidence" value="ECO:0007669"/>
    <property type="project" value="UniProtKB-KW"/>
</dbReference>
<comment type="similarity">
    <text evidence="2">Belongs to the bacterial diacylglycerol kinase family.</text>
</comment>